<evidence type="ECO:0000256" key="2">
    <source>
        <dbReference type="SAM" id="MobiDB-lite"/>
    </source>
</evidence>
<dbReference type="PANTHER" id="PTHR46757:SF2">
    <property type="entry name" value="OS05G0346100 PROTEIN"/>
    <property type="match status" value="1"/>
</dbReference>
<feature type="region of interest" description="Disordered" evidence="2">
    <location>
        <begin position="1"/>
        <end position="57"/>
    </location>
</feature>
<name>A0AAW1PUP3_9CHLO</name>
<sequence>MDPLSSLARAASEEEEDEQVDLGDPPAPSPSRQHQEPAAPSRPPDSGTMAPEAPSTSALNITVTDPVKKVEQSLIPGVSGGFVTYRVDTATSLPDFAKRSCSVRRRFRDFVALADLLKATHRGYFIPPRPEKNTVEGQRAATDFLELRRAALERYLQQLATHPVISRSQELRVFLESEGPLGSQYAWQSLQPMQGSLLEGISRLPKQLLGSDRAIPGPSEAAQSTKATGDLLRRFKEMGQSMRDYKDPPILSDTEIALRNERVQVDDFIEKISTASRKAEKAVAKFEEMGGVLGDLGMALIRLGKFEDEEGVACGSYSATAGASKSIAADSGRVGRAAVRLGRLVRTAVSQETIALEPLHDHLALGPAVIKALKEREAALLTLQAIQEERERKQKASAGLQEEGSKAFGGDKKKASKAATLENDIAALDAAGQAAQGEYDRITQRNQQELARWQNARGQEFAALLDGMLRVEIAYQERTRQKPLFLSPSAGEPRSPAEDKSGDYLIRYQTRGWRLKALAGEEYTLSCSAPSAARRVVLAIELNCQELRRACCKLQPLWLMLAWPGSWRLCCIVCFLSGPFTNAQQWQSIPTESTVSVRPHDAHRYHVLHNVLLWNDRLHFYVPDKLADAAPDDAHKAPTQQELKVPGTWWDDDMDKFGVEVLTKHNRSRFPQTCQRWIEQPTIMYSGMGMDSWNVFHFMLDSFAHVFNTVALLDFFNTTAFIARGREPTRDEANLVLIQRHGKSWFNQYGLTALYDYLTPDQWTFPRGAGYCYRTLVVGLNTHLTSYNQPATQEDQQQRIVEMAEYVRFIKAAQELIDSRQGADIAALKEMYAPLDQKLVISFVSRAPVGMTNLMWLRPGMSVIQLIPYGWRQRDGKLSGVGLFEQLALNSNCSHFVWENKHANMSWLHRGSGREHPDENVTASFAHLEAGHQDYAPFHYQDTTVELTSFLAVVDEAVHAASQAMQASAIAN</sequence>
<dbReference type="Pfam" id="PF00787">
    <property type="entry name" value="PX"/>
    <property type="match status" value="1"/>
</dbReference>
<reference evidence="4 5" key="1">
    <citation type="journal article" date="2024" name="Nat. Commun.">
        <title>Phylogenomics reveals the evolutionary origins of lichenization in chlorophyte algae.</title>
        <authorList>
            <person name="Puginier C."/>
            <person name="Libourel C."/>
            <person name="Otte J."/>
            <person name="Skaloud P."/>
            <person name="Haon M."/>
            <person name="Grisel S."/>
            <person name="Petersen M."/>
            <person name="Berrin J.G."/>
            <person name="Delaux P.M."/>
            <person name="Dal Grande F."/>
            <person name="Keller J."/>
        </authorList>
    </citation>
    <scope>NUCLEOTIDE SEQUENCE [LARGE SCALE GENOMIC DNA]</scope>
    <source>
        <strain evidence="4 5">SAG 2036</strain>
    </source>
</reference>
<keyword evidence="5" id="KW-1185">Reference proteome</keyword>
<dbReference type="AlphaFoldDB" id="A0AAW1PUP3"/>
<dbReference type="Pfam" id="PF09325">
    <property type="entry name" value="Vps5"/>
    <property type="match status" value="1"/>
</dbReference>
<feature type="coiled-coil region" evidence="1">
    <location>
        <begin position="376"/>
        <end position="403"/>
    </location>
</feature>
<dbReference type="InterPro" id="IPR027267">
    <property type="entry name" value="AH/BAR_dom_sf"/>
</dbReference>
<dbReference type="PANTHER" id="PTHR46757">
    <property type="entry name" value="SORTING NEXIN-RELATED"/>
    <property type="match status" value="1"/>
</dbReference>
<dbReference type="InterPro" id="IPR044279">
    <property type="entry name" value="SNX2A/B"/>
</dbReference>
<protein>
    <recommendedName>
        <fullName evidence="3">PX domain-containing protein</fullName>
    </recommendedName>
</protein>
<accession>A0AAW1PUP3</accession>
<dbReference type="Gene3D" id="3.30.1520.10">
    <property type="entry name" value="Phox-like domain"/>
    <property type="match status" value="1"/>
</dbReference>
<feature type="compositionally biased region" description="Low complexity" evidence="2">
    <location>
        <begin position="1"/>
        <end position="10"/>
    </location>
</feature>
<gene>
    <name evidence="4" type="ORF">WJX73_002924</name>
</gene>
<organism evidence="4 5">
    <name type="scientific">Symbiochloris irregularis</name>
    <dbReference type="NCBI Taxonomy" id="706552"/>
    <lineage>
        <taxon>Eukaryota</taxon>
        <taxon>Viridiplantae</taxon>
        <taxon>Chlorophyta</taxon>
        <taxon>core chlorophytes</taxon>
        <taxon>Trebouxiophyceae</taxon>
        <taxon>Trebouxiales</taxon>
        <taxon>Trebouxiaceae</taxon>
        <taxon>Symbiochloris</taxon>
    </lineage>
</organism>
<dbReference type="InterPro" id="IPR036871">
    <property type="entry name" value="PX_dom_sf"/>
</dbReference>
<evidence type="ECO:0000259" key="3">
    <source>
        <dbReference type="PROSITE" id="PS50195"/>
    </source>
</evidence>
<dbReference type="SUPFAM" id="SSF64268">
    <property type="entry name" value="PX domain"/>
    <property type="match status" value="1"/>
</dbReference>
<evidence type="ECO:0000313" key="4">
    <source>
        <dbReference type="EMBL" id="KAK9813678.1"/>
    </source>
</evidence>
<dbReference type="Gene3D" id="1.20.1270.60">
    <property type="entry name" value="Arfaptin homology (AH) domain/BAR domain"/>
    <property type="match status" value="1"/>
</dbReference>
<keyword evidence="1" id="KW-0175">Coiled coil</keyword>
<dbReference type="GO" id="GO:0035091">
    <property type="term" value="F:phosphatidylinositol binding"/>
    <property type="evidence" value="ECO:0007669"/>
    <property type="project" value="InterPro"/>
</dbReference>
<dbReference type="InterPro" id="IPR001683">
    <property type="entry name" value="PX_dom"/>
</dbReference>
<dbReference type="EMBL" id="JALJOQ010000003">
    <property type="protein sequence ID" value="KAK9813678.1"/>
    <property type="molecule type" value="Genomic_DNA"/>
</dbReference>
<dbReference type="InterPro" id="IPR015404">
    <property type="entry name" value="Vps5_C"/>
</dbReference>
<dbReference type="SMART" id="SM00312">
    <property type="entry name" value="PX"/>
    <property type="match status" value="1"/>
</dbReference>
<dbReference type="PROSITE" id="PS50195">
    <property type="entry name" value="PX"/>
    <property type="match status" value="1"/>
</dbReference>
<evidence type="ECO:0000256" key="1">
    <source>
        <dbReference type="SAM" id="Coils"/>
    </source>
</evidence>
<dbReference type="Proteomes" id="UP001465755">
    <property type="component" value="Unassembled WGS sequence"/>
</dbReference>
<proteinExistence type="predicted"/>
<evidence type="ECO:0000313" key="5">
    <source>
        <dbReference type="Proteomes" id="UP001465755"/>
    </source>
</evidence>
<dbReference type="GO" id="GO:0005768">
    <property type="term" value="C:endosome"/>
    <property type="evidence" value="ECO:0007669"/>
    <property type="project" value="UniProtKB-ARBA"/>
</dbReference>
<feature type="domain" description="PX" evidence="3">
    <location>
        <begin position="63"/>
        <end position="182"/>
    </location>
</feature>
<comment type="caution">
    <text evidence="4">The sequence shown here is derived from an EMBL/GenBank/DDBJ whole genome shotgun (WGS) entry which is preliminary data.</text>
</comment>